<dbReference type="Gene3D" id="1.20.1250.20">
    <property type="entry name" value="MFS general substrate transporter like domains"/>
    <property type="match status" value="1"/>
</dbReference>
<dbReference type="InterPro" id="IPR051617">
    <property type="entry name" value="UNC-93-like_regulator"/>
</dbReference>
<dbReference type="GO" id="GO:0016020">
    <property type="term" value="C:membrane"/>
    <property type="evidence" value="ECO:0007669"/>
    <property type="project" value="UniProtKB-SubCell"/>
</dbReference>
<accession>A0AA91T2G1</accession>
<dbReference type="Proteomes" id="UP000195602">
    <property type="component" value="Unassembled WGS sequence"/>
</dbReference>
<dbReference type="Pfam" id="PF05978">
    <property type="entry name" value="UNC-93"/>
    <property type="match status" value="1"/>
</dbReference>
<evidence type="ECO:0000256" key="6">
    <source>
        <dbReference type="SAM" id="Phobius"/>
    </source>
</evidence>
<feature type="transmembrane region" description="Helical" evidence="6">
    <location>
        <begin position="97"/>
        <end position="115"/>
    </location>
</feature>
<feature type="region of interest" description="Disordered" evidence="5">
    <location>
        <begin position="1"/>
        <end position="21"/>
    </location>
</feature>
<comment type="subcellular location">
    <subcellularLocation>
        <location evidence="1">Membrane</location>
        <topology evidence="1">Multi-pass membrane protein</topology>
    </subcellularLocation>
</comment>
<feature type="transmembrane region" description="Helical" evidence="6">
    <location>
        <begin position="274"/>
        <end position="290"/>
    </location>
</feature>
<reference evidence="7 8" key="1">
    <citation type="submission" date="2017-04" db="EMBL/GenBank/DDBJ databases">
        <title>Draft genome of the yeast Clavispora lusitaniae type strain CBS 6936.</title>
        <authorList>
            <person name="Durrens P."/>
            <person name="Klopp C."/>
            <person name="Biteau N."/>
            <person name="Fitton-Ouhabi V."/>
            <person name="Dementhon K."/>
            <person name="Accoceberry I."/>
            <person name="Sherman D.J."/>
            <person name="Noel T."/>
        </authorList>
    </citation>
    <scope>NUCLEOTIDE SEQUENCE [LARGE SCALE GENOMIC DNA]</scope>
    <source>
        <strain evidence="7 8">CBS 6936</strain>
    </source>
</reference>
<dbReference type="PANTHER" id="PTHR23294:SF59">
    <property type="entry name" value="UNC93-LIKE PROTEIN C922.05C"/>
    <property type="match status" value="1"/>
</dbReference>
<feature type="transmembrane region" description="Helical" evidence="6">
    <location>
        <begin position="381"/>
        <end position="404"/>
    </location>
</feature>
<evidence type="ECO:0000313" key="8">
    <source>
        <dbReference type="Proteomes" id="UP000195602"/>
    </source>
</evidence>
<organism evidence="7 8">
    <name type="scientific">Clavispora lusitaniae</name>
    <name type="common">Candida lusitaniae</name>
    <dbReference type="NCBI Taxonomy" id="36911"/>
    <lineage>
        <taxon>Eukaryota</taxon>
        <taxon>Fungi</taxon>
        <taxon>Dikarya</taxon>
        <taxon>Ascomycota</taxon>
        <taxon>Saccharomycotina</taxon>
        <taxon>Pichiomycetes</taxon>
        <taxon>Metschnikowiaceae</taxon>
        <taxon>Clavispora</taxon>
    </lineage>
</organism>
<feature type="transmembrane region" description="Helical" evidence="6">
    <location>
        <begin position="310"/>
        <end position="328"/>
    </location>
</feature>
<evidence type="ECO:0000256" key="5">
    <source>
        <dbReference type="SAM" id="MobiDB-lite"/>
    </source>
</evidence>
<keyword evidence="4 6" id="KW-0472">Membrane</keyword>
<evidence type="ECO:0000256" key="3">
    <source>
        <dbReference type="ARBA" id="ARBA00022989"/>
    </source>
</evidence>
<feature type="transmembrane region" description="Helical" evidence="6">
    <location>
        <begin position="153"/>
        <end position="175"/>
    </location>
</feature>
<evidence type="ECO:0000256" key="4">
    <source>
        <dbReference type="ARBA" id="ARBA00023136"/>
    </source>
</evidence>
<keyword evidence="3 6" id="KW-1133">Transmembrane helix</keyword>
<feature type="transmembrane region" description="Helical" evidence="6">
    <location>
        <begin position="53"/>
        <end position="77"/>
    </location>
</feature>
<evidence type="ECO:0008006" key="9">
    <source>
        <dbReference type="Google" id="ProtNLM"/>
    </source>
</evidence>
<feature type="transmembrane region" description="Helical" evidence="6">
    <location>
        <begin position="340"/>
        <end position="361"/>
    </location>
</feature>
<dbReference type="SUPFAM" id="SSF103473">
    <property type="entry name" value="MFS general substrate transporter"/>
    <property type="match status" value="1"/>
</dbReference>
<protein>
    <recommendedName>
        <fullName evidence="9">UNC93-like protein</fullName>
    </recommendedName>
</protein>
<dbReference type="AlphaFoldDB" id="A0AA91T2G1"/>
<feature type="transmembrane region" description="Helical" evidence="6">
    <location>
        <begin position="122"/>
        <end position="141"/>
    </location>
</feature>
<keyword evidence="2 6" id="KW-0812">Transmembrane</keyword>
<dbReference type="PANTHER" id="PTHR23294">
    <property type="entry name" value="ET TRANSLATION PRODUCT-RELATED"/>
    <property type="match status" value="1"/>
</dbReference>
<dbReference type="InterPro" id="IPR010291">
    <property type="entry name" value="Ion_channel_UNC-93"/>
</dbReference>
<feature type="transmembrane region" description="Helical" evidence="6">
    <location>
        <begin position="447"/>
        <end position="470"/>
    </location>
</feature>
<dbReference type="KEGG" id="clus:A9F13_06g01386"/>
<name>A0AA91T2G1_CLALS</name>
<proteinExistence type="predicted"/>
<evidence type="ECO:0000256" key="2">
    <source>
        <dbReference type="ARBA" id="ARBA00022692"/>
    </source>
</evidence>
<dbReference type="EMBL" id="LYUB02000006">
    <property type="protein sequence ID" value="OVF09005.1"/>
    <property type="molecule type" value="Genomic_DNA"/>
</dbReference>
<feature type="transmembrane region" description="Helical" evidence="6">
    <location>
        <begin position="215"/>
        <end position="236"/>
    </location>
</feature>
<evidence type="ECO:0000313" key="7">
    <source>
        <dbReference type="EMBL" id="OVF09005.1"/>
    </source>
</evidence>
<gene>
    <name evidence="7" type="ORF">A9F13_06g01386</name>
</gene>
<comment type="caution">
    <text evidence="7">The sequence shown here is derived from an EMBL/GenBank/DDBJ whole genome shotgun (WGS) entry which is preliminary data.</text>
</comment>
<dbReference type="InterPro" id="IPR036259">
    <property type="entry name" value="MFS_trans_sf"/>
</dbReference>
<feature type="transmembrane region" description="Helical" evidence="6">
    <location>
        <begin position="182"/>
        <end position="203"/>
    </location>
</feature>
<dbReference type="OMA" id="VCAGCLW"/>
<sequence>MSSEKRVEQVNVETESSAHPSEDHIELVHHSWAEIEASGKWYNRRYVSFIPPYSHAMVQIVIMSFVLFLTPGCYNAISGIGNSGLTDPKVADNANVALYSTFATIGAVGGVICNMIGVRACLVFGGTGYLMYTLSLLVFHYKGNKAFPVFAGAYLGVCASLTWAAQGSIIMSYALENKKATAIMVFWVIFNFGAVLGSLIPLAQNMETGSSHVNAGTYIAFMVLMGAGIALAAFLLPMDKVYKADGTKVIAKKYPRLQDELKGMWKVLKTERKIYFLFPMFCASNWFYTYQFNDFNAGRFNVRTRSLNSLLYWLSQMVGAIGIGTMLDSTRFSRPVRARMGYAVVFICGLAIWGGGLKFQLGVTRENVVNKTPIDFKDGAYIGPMFLYMFYGGFDAIFQSFIFWILGTFSNNPKKVALYASFYKSLQSAFAAIVWRLDAMKKPYMDLFASSWGLVHGSMLIAAPLILFMITEHTGLEEDGIEELLNDEEIKIEHSK</sequence>
<evidence type="ECO:0000256" key="1">
    <source>
        <dbReference type="ARBA" id="ARBA00004141"/>
    </source>
</evidence>